<keyword evidence="10 11" id="KW-0998">Cell outer membrane</keyword>
<dbReference type="EMBL" id="FNKY01000001">
    <property type="protein sequence ID" value="SDQ67399.1"/>
    <property type="molecule type" value="Genomic_DNA"/>
</dbReference>
<keyword evidence="3 11" id="KW-0813">Transport</keyword>
<evidence type="ECO:0000256" key="9">
    <source>
        <dbReference type="ARBA" id="ARBA00023170"/>
    </source>
</evidence>
<evidence type="ECO:0000259" key="16">
    <source>
        <dbReference type="Pfam" id="PF07715"/>
    </source>
</evidence>
<evidence type="ECO:0000256" key="10">
    <source>
        <dbReference type="ARBA" id="ARBA00023237"/>
    </source>
</evidence>
<evidence type="ECO:0000256" key="6">
    <source>
        <dbReference type="ARBA" id="ARBA00022729"/>
    </source>
</evidence>
<dbReference type="PANTHER" id="PTHR30069">
    <property type="entry name" value="TONB-DEPENDENT OUTER MEMBRANE RECEPTOR"/>
    <property type="match status" value="1"/>
</dbReference>
<keyword evidence="6 14" id="KW-0732">Signal</keyword>
<dbReference type="InterPro" id="IPR039426">
    <property type="entry name" value="TonB-dep_rcpt-like"/>
</dbReference>
<dbReference type="Pfam" id="PF00593">
    <property type="entry name" value="TonB_dep_Rec_b-barrel"/>
    <property type="match status" value="1"/>
</dbReference>
<feature type="region of interest" description="Disordered" evidence="13">
    <location>
        <begin position="31"/>
        <end position="62"/>
    </location>
</feature>
<evidence type="ECO:0000256" key="2">
    <source>
        <dbReference type="ARBA" id="ARBA00009810"/>
    </source>
</evidence>
<dbReference type="RefSeq" id="WP_074631998.1">
    <property type="nucleotide sequence ID" value="NZ_FNKY01000001.1"/>
</dbReference>
<evidence type="ECO:0000256" key="8">
    <source>
        <dbReference type="ARBA" id="ARBA00023136"/>
    </source>
</evidence>
<keyword evidence="9 17" id="KW-0675">Receptor</keyword>
<evidence type="ECO:0000256" key="11">
    <source>
        <dbReference type="PROSITE-ProRule" id="PRU01360"/>
    </source>
</evidence>
<dbReference type="PROSITE" id="PS52016">
    <property type="entry name" value="TONB_DEPENDENT_REC_3"/>
    <property type="match status" value="1"/>
</dbReference>
<feature type="chain" id="PRO_5046642126" evidence="14">
    <location>
        <begin position="24"/>
        <end position="783"/>
    </location>
</feature>
<evidence type="ECO:0000256" key="3">
    <source>
        <dbReference type="ARBA" id="ARBA00022448"/>
    </source>
</evidence>
<evidence type="ECO:0000256" key="4">
    <source>
        <dbReference type="ARBA" id="ARBA00022452"/>
    </source>
</evidence>
<organism evidence="17 18">
    <name type="scientific">Nitrosospira multiformis</name>
    <dbReference type="NCBI Taxonomy" id="1231"/>
    <lineage>
        <taxon>Bacteria</taxon>
        <taxon>Pseudomonadati</taxon>
        <taxon>Pseudomonadota</taxon>
        <taxon>Betaproteobacteria</taxon>
        <taxon>Nitrosomonadales</taxon>
        <taxon>Nitrosomonadaceae</taxon>
        <taxon>Nitrosospira</taxon>
    </lineage>
</organism>
<keyword evidence="7 12" id="KW-0798">TonB box</keyword>
<dbReference type="Proteomes" id="UP000183471">
    <property type="component" value="Unassembled WGS sequence"/>
</dbReference>
<feature type="compositionally biased region" description="Polar residues" evidence="13">
    <location>
        <begin position="50"/>
        <end position="61"/>
    </location>
</feature>
<feature type="region of interest" description="Disordered" evidence="13">
    <location>
        <begin position="263"/>
        <end position="282"/>
    </location>
</feature>
<dbReference type="InterPro" id="IPR011276">
    <property type="entry name" value="TonB_haem/Hb_rcpt"/>
</dbReference>
<dbReference type="Gene3D" id="2.40.170.20">
    <property type="entry name" value="TonB-dependent receptor, beta-barrel domain"/>
    <property type="match status" value="1"/>
</dbReference>
<protein>
    <submittedName>
        <fullName evidence="17">Hemoglobin/transferrin/lactoferrin receptor protein</fullName>
    </submittedName>
</protein>
<accession>A0ABY0TDM3</accession>
<keyword evidence="18" id="KW-1185">Reference proteome</keyword>
<feature type="domain" description="TonB-dependent receptor plug" evidence="16">
    <location>
        <begin position="96"/>
        <end position="205"/>
    </location>
</feature>
<keyword evidence="5 11" id="KW-0812">Transmembrane</keyword>
<dbReference type="Gene3D" id="2.170.130.10">
    <property type="entry name" value="TonB-dependent receptor, plug domain"/>
    <property type="match status" value="1"/>
</dbReference>
<name>A0ABY0TDM3_9PROT</name>
<evidence type="ECO:0000256" key="13">
    <source>
        <dbReference type="SAM" id="MobiDB-lite"/>
    </source>
</evidence>
<evidence type="ECO:0000313" key="18">
    <source>
        <dbReference type="Proteomes" id="UP000183471"/>
    </source>
</evidence>
<dbReference type="PROSITE" id="PS51257">
    <property type="entry name" value="PROKAR_LIPOPROTEIN"/>
    <property type="match status" value="1"/>
</dbReference>
<dbReference type="InterPro" id="IPR012910">
    <property type="entry name" value="Plug_dom"/>
</dbReference>
<feature type="domain" description="TonB-dependent receptor-like beta-barrel" evidence="15">
    <location>
        <begin position="331"/>
        <end position="740"/>
    </location>
</feature>
<feature type="signal peptide" evidence="14">
    <location>
        <begin position="1"/>
        <end position="23"/>
    </location>
</feature>
<dbReference type="InterPro" id="IPR010949">
    <property type="entry name" value="TonB_Hb/transfer/lactofer_rcpt"/>
</dbReference>
<evidence type="ECO:0000256" key="5">
    <source>
        <dbReference type="ARBA" id="ARBA00022692"/>
    </source>
</evidence>
<dbReference type="NCBIfam" id="TIGR01786">
    <property type="entry name" value="TonB-hemlactrns"/>
    <property type="match status" value="1"/>
</dbReference>
<comment type="caution">
    <text evidence="17">The sequence shown here is derived from an EMBL/GenBank/DDBJ whole genome shotgun (WGS) entry which is preliminary data.</text>
</comment>
<dbReference type="CDD" id="cd01347">
    <property type="entry name" value="ligand_gated_channel"/>
    <property type="match status" value="1"/>
</dbReference>
<dbReference type="InterPro" id="IPR000531">
    <property type="entry name" value="Beta-barrel_TonB"/>
</dbReference>
<evidence type="ECO:0000256" key="12">
    <source>
        <dbReference type="RuleBase" id="RU003357"/>
    </source>
</evidence>
<keyword evidence="4 11" id="KW-1134">Transmembrane beta strand</keyword>
<dbReference type="NCBIfam" id="TIGR01785">
    <property type="entry name" value="TonB-hemin"/>
    <property type="match status" value="1"/>
</dbReference>
<evidence type="ECO:0000256" key="14">
    <source>
        <dbReference type="SAM" id="SignalP"/>
    </source>
</evidence>
<comment type="similarity">
    <text evidence="2 11 12">Belongs to the TonB-dependent receptor family.</text>
</comment>
<proteinExistence type="inferred from homology"/>
<reference evidence="17 18" key="1">
    <citation type="submission" date="2016-10" db="EMBL/GenBank/DDBJ databases">
        <authorList>
            <person name="Varghese N."/>
            <person name="Submissions S."/>
        </authorList>
    </citation>
    <scope>NUCLEOTIDE SEQUENCE [LARGE SCALE GENOMIC DNA]</scope>
    <source>
        <strain evidence="17 18">Nl1</strain>
    </source>
</reference>
<evidence type="ECO:0000313" key="17">
    <source>
        <dbReference type="EMBL" id="SDQ67399.1"/>
    </source>
</evidence>
<evidence type="ECO:0000256" key="1">
    <source>
        <dbReference type="ARBA" id="ARBA00004571"/>
    </source>
</evidence>
<evidence type="ECO:0000256" key="7">
    <source>
        <dbReference type="ARBA" id="ARBA00023077"/>
    </source>
</evidence>
<dbReference type="Pfam" id="PF07715">
    <property type="entry name" value="Plug"/>
    <property type="match status" value="1"/>
</dbReference>
<keyword evidence="8 11" id="KW-0472">Membrane</keyword>
<dbReference type="PANTHER" id="PTHR30069:SF29">
    <property type="entry name" value="HEMOGLOBIN AND HEMOGLOBIN-HAPTOGLOBIN-BINDING PROTEIN 1-RELATED"/>
    <property type="match status" value="1"/>
</dbReference>
<dbReference type="InterPro" id="IPR036942">
    <property type="entry name" value="Beta-barrel_TonB_sf"/>
</dbReference>
<dbReference type="SUPFAM" id="SSF56935">
    <property type="entry name" value="Porins"/>
    <property type="match status" value="1"/>
</dbReference>
<evidence type="ECO:0000259" key="15">
    <source>
        <dbReference type="Pfam" id="PF00593"/>
    </source>
</evidence>
<dbReference type="InterPro" id="IPR037066">
    <property type="entry name" value="Plug_dom_sf"/>
</dbReference>
<gene>
    <name evidence="17" type="ORF">SAMN05216402_1798</name>
</gene>
<sequence length="783" mass="85712">MLHECKVRLLAGALLMLACTAYAETAIKPVSTPSPCEGREPEGPVAPMSPESTPAAGSQLTAGVPCVDSPPKEAEGTGNMLRTISVSAPRVERDMKNVPVTLNVISAETIKEQMATSIKDLIRYEPGISVGNNPSRFGQSGFNIRGLDGNRILIQMDGIRQPDNFIIGGFSNAGRNMVDVGMLSGVEIQRGAGSSLQGSEGLGGVVSFRSPEPEDFLKGRSFAISPEGIYQSVDRSLGLIGTVAVGNEYLKLMLRGVQRNGHETANMGTVGGTGINRTKPNPQDVDTMNGLAKLVFTPFAAYRATFAAEGFERVVDTDVLSLPRGLTVGLTAKDTYDRNRISLDQRIANTPLGIINLKLYQQTSRTKQYTHDERLLRFLAGNQNALIERWFDFKQTLTGAKLQTESVFEMWGAHSLTWGGEAFRTDTIQGRDGLDSNLTLGTQSNRIGLEVLPTRDFPPSSATQLAAFFQDEWWLSDRVTIIAGLRYDNYFLNPKPDALYTARNPGVDVADVRLSAFSPKLSGIWHMGRGFSAVAQYSQGFRPPPYNDVNIGFTNMGARYTAVANPNLKPEIVRGVELSLRHNSDRGTASFTAYDNRYEDFIDSSRPLVCPGDPLCVPGLSTFQSRNLPRVRIYGFEGRLDQQIYPGWRLRASFAWTKGRDLDTGLPIIQVNPATGVLGLSYERGSLRIESLVTAAMSKTAGESRGVERLLLPPGYAVVDLLAHWKFARTGRLSVGIFNLLDEKYWQWADVPVKDVHTADSVGGPDRYTRPGRNFSASLSYQF</sequence>
<comment type="subcellular location">
    <subcellularLocation>
        <location evidence="1 11">Cell outer membrane</location>
        <topology evidence="1 11">Multi-pass membrane protein</topology>
    </subcellularLocation>
</comment>